<dbReference type="SMART" id="SM00432">
    <property type="entry name" value="MADS"/>
    <property type="match status" value="1"/>
</dbReference>
<keyword evidence="3" id="KW-0238">DNA-binding</keyword>
<keyword evidence="5" id="KW-0539">Nucleus</keyword>
<protein>
    <recommendedName>
        <fullName evidence="7">MADS-box domain-containing protein</fullName>
    </recommendedName>
</protein>
<evidence type="ECO:0000313" key="8">
    <source>
        <dbReference type="EMBL" id="EGG01469.1"/>
    </source>
</evidence>
<dbReference type="AlphaFoldDB" id="F4S1P6"/>
<reference evidence="9" key="1">
    <citation type="journal article" date="2011" name="Proc. Natl. Acad. Sci. U.S.A.">
        <title>Obligate biotrophy features unraveled by the genomic analysis of rust fungi.</title>
        <authorList>
            <person name="Duplessis S."/>
            <person name="Cuomo C.A."/>
            <person name="Lin Y.-C."/>
            <person name="Aerts A."/>
            <person name="Tisserant E."/>
            <person name="Veneault-Fourrey C."/>
            <person name="Joly D.L."/>
            <person name="Hacquard S."/>
            <person name="Amselem J."/>
            <person name="Cantarel B.L."/>
            <person name="Chiu R."/>
            <person name="Coutinho P.M."/>
            <person name="Feau N."/>
            <person name="Field M."/>
            <person name="Frey P."/>
            <person name="Gelhaye E."/>
            <person name="Goldberg J."/>
            <person name="Grabherr M.G."/>
            <person name="Kodira C.D."/>
            <person name="Kohler A."/>
            <person name="Kuees U."/>
            <person name="Lindquist E.A."/>
            <person name="Lucas S.M."/>
            <person name="Mago R."/>
            <person name="Mauceli E."/>
            <person name="Morin E."/>
            <person name="Murat C."/>
            <person name="Pangilinan J.L."/>
            <person name="Park R."/>
            <person name="Pearson M."/>
            <person name="Quesneville H."/>
            <person name="Rouhier N."/>
            <person name="Sakthikumar S."/>
            <person name="Salamov A.A."/>
            <person name="Schmutz J."/>
            <person name="Selles B."/>
            <person name="Shapiro H."/>
            <person name="Tanguay P."/>
            <person name="Tuskan G.A."/>
            <person name="Henrissat B."/>
            <person name="Van de Peer Y."/>
            <person name="Rouze P."/>
            <person name="Ellis J.G."/>
            <person name="Dodds P.N."/>
            <person name="Schein J.E."/>
            <person name="Zhong S."/>
            <person name="Hamelin R.C."/>
            <person name="Grigoriev I.V."/>
            <person name="Szabo L.J."/>
            <person name="Martin F."/>
        </authorList>
    </citation>
    <scope>NUCLEOTIDE SEQUENCE [LARGE SCALE GENOMIC DNA]</scope>
    <source>
        <strain evidence="9">98AG31 / pathotype 3-4-7</strain>
    </source>
</reference>
<dbReference type="PROSITE" id="PS50066">
    <property type="entry name" value="MADS_BOX_2"/>
    <property type="match status" value="1"/>
</dbReference>
<dbReference type="EMBL" id="GL883138">
    <property type="protein sequence ID" value="EGG01469.1"/>
    <property type="molecule type" value="Genomic_DNA"/>
</dbReference>
<dbReference type="Pfam" id="PF00319">
    <property type="entry name" value="SRF-TF"/>
    <property type="match status" value="1"/>
</dbReference>
<feature type="compositionally biased region" description="Polar residues" evidence="6">
    <location>
        <begin position="20"/>
        <end position="36"/>
    </location>
</feature>
<dbReference type="InterPro" id="IPR033897">
    <property type="entry name" value="SRF-like_MADS-box"/>
</dbReference>
<dbReference type="Proteomes" id="UP000001072">
    <property type="component" value="Unassembled WGS sequence"/>
</dbReference>
<keyword evidence="9" id="KW-1185">Reference proteome</keyword>
<dbReference type="RefSeq" id="XP_007415319.1">
    <property type="nucleotide sequence ID" value="XM_007415257.1"/>
</dbReference>
<dbReference type="GO" id="GO:0046983">
    <property type="term" value="F:protein dimerization activity"/>
    <property type="evidence" value="ECO:0007669"/>
    <property type="project" value="InterPro"/>
</dbReference>
<accession>F4S1P6</accession>
<evidence type="ECO:0000256" key="4">
    <source>
        <dbReference type="ARBA" id="ARBA00023163"/>
    </source>
</evidence>
<dbReference type="InParanoid" id="F4S1P6"/>
<dbReference type="GeneID" id="18927777"/>
<dbReference type="Gene3D" id="3.40.1810.10">
    <property type="entry name" value="Transcription factor, MADS-box"/>
    <property type="match status" value="1"/>
</dbReference>
<evidence type="ECO:0000256" key="3">
    <source>
        <dbReference type="ARBA" id="ARBA00023125"/>
    </source>
</evidence>
<dbReference type="GO" id="GO:0000987">
    <property type="term" value="F:cis-regulatory region sequence-specific DNA binding"/>
    <property type="evidence" value="ECO:0007669"/>
    <property type="project" value="InterPro"/>
</dbReference>
<evidence type="ECO:0000259" key="7">
    <source>
        <dbReference type="PROSITE" id="PS50066"/>
    </source>
</evidence>
<feature type="region of interest" description="Disordered" evidence="6">
    <location>
        <begin position="1"/>
        <end position="88"/>
    </location>
</feature>
<evidence type="ECO:0000256" key="2">
    <source>
        <dbReference type="ARBA" id="ARBA00023015"/>
    </source>
</evidence>
<gene>
    <name evidence="8" type="ORF">MELLADRAFT_39098</name>
</gene>
<dbReference type="PRINTS" id="PR00404">
    <property type="entry name" value="MADSDOMAIN"/>
</dbReference>
<dbReference type="FunFam" id="3.40.1810.10:FF:000002">
    <property type="entry name" value="Serum response factor b"/>
    <property type="match status" value="1"/>
</dbReference>
<dbReference type="GO" id="GO:0045944">
    <property type="term" value="P:positive regulation of transcription by RNA polymerase II"/>
    <property type="evidence" value="ECO:0007669"/>
    <property type="project" value="InterPro"/>
</dbReference>
<evidence type="ECO:0000256" key="5">
    <source>
        <dbReference type="ARBA" id="ARBA00023242"/>
    </source>
</evidence>
<organism evidence="9">
    <name type="scientific">Melampsora larici-populina (strain 98AG31 / pathotype 3-4-7)</name>
    <name type="common">Poplar leaf rust fungus</name>
    <dbReference type="NCBI Taxonomy" id="747676"/>
    <lineage>
        <taxon>Eukaryota</taxon>
        <taxon>Fungi</taxon>
        <taxon>Dikarya</taxon>
        <taxon>Basidiomycota</taxon>
        <taxon>Pucciniomycotina</taxon>
        <taxon>Pucciniomycetes</taxon>
        <taxon>Pucciniales</taxon>
        <taxon>Melampsoraceae</taxon>
        <taxon>Melampsora</taxon>
    </lineage>
</organism>
<feature type="compositionally biased region" description="Acidic residues" evidence="6">
    <location>
        <begin position="52"/>
        <end position="66"/>
    </location>
</feature>
<dbReference type="InterPro" id="IPR050142">
    <property type="entry name" value="MADS-box/MEF2_TF"/>
</dbReference>
<dbReference type="VEuPathDB" id="FungiDB:MELLADRAFT_39098"/>
<evidence type="ECO:0000256" key="6">
    <source>
        <dbReference type="SAM" id="MobiDB-lite"/>
    </source>
</evidence>
<sequence length="201" mass="22130">MDSASGTLNSSSSRTKKPLPSNSVQPSVEQESTPALTASDLGGTLVPQTAEELAELSTESDDEDGEVNGSGSKRRKGRSKSTQPRRQIKIEYIQDKSRRNITFGKRKNGIFKKANEISVLTGCEVMLIVAPKDSDHKAYTFATPKLQPMVTESAGETYIQNCLVSPILLFRLWTCSAFMLTYDVYISYSVMVHSCLVRPQV</sequence>
<dbReference type="GO" id="GO:0000981">
    <property type="term" value="F:DNA-binding transcription factor activity, RNA polymerase II-specific"/>
    <property type="evidence" value="ECO:0007669"/>
    <property type="project" value="InterPro"/>
</dbReference>
<dbReference type="STRING" id="747676.F4S1P6"/>
<dbReference type="OrthoDB" id="2284405at2759"/>
<dbReference type="eggNOG" id="KOG0015">
    <property type="taxonomic scope" value="Eukaryota"/>
</dbReference>
<evidence type="ECO:0000313" key="9">
    <source>
        <dbReference type="Proteomes" id="UP000001072"/>
    </source>
</evidence>
<dbReference type="KEGG" id="mlr:MELLADRAFT_39098"/>
<dbReference type="InterPro" id="IPR036879">
    <property type="entry name" value="TF_MADSbox_sf"/>
</dbReference>
<name>F4S1P6_MELLP</name>
<proteinExistence type="predicted"/>
<dbReference type="SUPFAM" id="SSF55455">
    <property type="entry name" value="SRF-like"/>
    <property type="match status" value="1"/>
</dbReference>
<feature type="compositionally biased region" description="Polar residues" evidence="6">
    <location>
        <begin position="1"/>
        <end position="13"/>
    </location>
</feature>
<dbReference type="InterPro" id="IPR002100">
    <property type="entry name" value="TF_MADSbox"/>
</dbReference>
<dbReference type="PANTHER" id="PTHR48019">
    <property type="entry name" value="SERUM RESPONSE FACTOR HOMOLOG"/>
    <property type="match status" value="1"/>
</dbReference>
<keyword evidence="4" id="KW-0804">Transcription</keyword>
<comment type="subcellular location">
    <subcellularLocation>
        <location evidence="1">Nucleus</location>
    </subcellularLocation>
</comment>
<dbReference type="CDD" id="cd00266">
    <property type="entry name" value="MADS_SRF_like"/>
    <property type="match status" value="1"/>
</dbReference>
<feature type="domain" description="MADS-box" evidence="7">
    <location>
        <begin position="83"/>
        <end position="143"/>
    </location>
</feature>
<dbReference type="HOGENOM" id="CLU_1360690_0_0_1"/>
<evidence type="ECO:0000256" key="1">
    <source>
        <dbReference type="ARBA" id="ARBA00004123"/>
    </source>
</evidence>
<dbReference type="GO" id="GO:0005634">
    <property type="term" value="C:nucleus"/>
    <property type="evidence" value="ECO:0007669"/>
    <property type="project" value="UniProtKB-SubCell"/>
</dbReference>
<keyword evidence="2" id="KW-0805">Transcription regulation</keyword>